<name>A0A1I8NKH7_MUSDO</name>
<dbReference type="EMBL" id="MN592816">
    <property type="protein sequence ID" value="QQV39151.1"/>
    <property type="molecule type" value="mRNA"/>
</dbReference>
<feature type="signal peptide" evidence="1">
    <location>
        <begin position="1"/>
        <end position="25"/>
    </location>
</feature>
<dbReference type="VEuPathDB" id="VectorBase:MDOA016628"/>
<proteinExistence type="evidence at transcript level"/>
<evidence type="ECO:0000256" key="1">
    <source>
        <dbReference type="SAM" id="SignalP"/>
    </source>
</evidence>
<organism evidence="3">
    <name type="scientific">Musca domestica</name>
    <name type="common">House fly</name>
    <dbReference type="NCBI Taxonomy" id="7370"/>
    <lineage>
        <taxon>Eukaryota</taxon>
        <taxon>Metazoa</taxon>
        <taxon>Ecdysozoa</taxon>
        <taxon>Arthropoda</taxon>
        <taxon>Hexapoda</taxon>
        <taxon>Insecta</taxon>
        <taxon>Pterygota</taxon>
        <taxon>Neoptera</taxon>
        <taxon>Endopterygota</taxon>
        <taxon>Diptera</taxon>
        <taxon>Brachycera</taxon>
        <taxon>Muscomorpha</taxon>
        <taxon>Muscoidea</taxon>
        <taxon>Muscidae</taxon>
        <taxon>Musca</taxon>
    </lineage>
</organism>
<gene>
    <name evidence="3" type="primary">105262171</name>
</gene>
<keyword evidence="1" id="KW-0732">Signal</keyword>
<dbReference type="EnsemblMetazoa" id="MDOA016628-RA">
    <property type="protein sequence ID" value="MDOA016628-PA"/>
    <property type="gene ID" value="MDOA016628"/>
</dbReference>
<reference evidence="3" key="2">
    <citation type="submission" date="2020-05" db="UniProtKB">
        <authorList>
            <consortium name="EnsemblMetazoa"/>
        </authorList>
    </citation>
    <scope>IDENTIFICATION</scope>
    <source>
        <strain evidence="3">Aabys</strain>
    </source>
</reference>
<accession>A0A1I8NKH7</accession>
<protein>
    <submittedName>
        <fullName evidence="2">Cecropin A-like 10</fullName>
    </submittedName>
</protein>
<evidence type="ECO:0000313" key="2">
    <source>
        <dbReference type="EMBL" id="QQV39151.1"/>
    </source>
</evidence>
<dbReference type="AlphaFoldDB" id="A0A1I8NKH7"/>
<sequence>MNFNKYFAFLAFLVLCLLGQQATEAHFLGKVGHKLDRAAKHVDKVADHIDTAKKVVEAGSVIAGVVASA</sequence>
<reference evidence="2" key="1">
    <citation type="journal article" date="2019" name="Parasit. Vectors">
        <title>Antimicrobial functional divergence of the cecropin antibacterial peptide gene family in Musca domestica.</title>
        <authorList>
            <person name="Peng J."/>
            <person name="Wu Z."/>
            <person name="Liu W."/>
            <person name="Long H."/>
            <person name="Zhu G."/>
            <person name="Guo G."/>
            <person name="Wu J."/>
        </authorList>
    </citation>
    <scope>NUCLEOTIDE SEQUENCE</scope>
</reference>
<feature type="chain" id="PRO_5044561893" evidence="1">
    <location>
        <begin position="26"/>
        <end position="69"/>
    </location>
</feature>
<evidence type="ECO:0000313" key="3">
    <source>
        <dbReference type="EnsemblMetazoa" id="MDOA016628-PA"/>
    </source>
</evidence>